<feature type="signal peptide" evidence="2">
    <location>
        <begin position="1"/>
        <end position="20"/>
    </location>
</feature>
<organism evidence="3 4">
    <name type="scientific">Chaetoceros tenuissimus</name>
    <dbReference type="NCBI Taxonomy" id="426638"/>
    <lineage>
        <taxon>Eukaryota</taxon>
        <taxon>Sar</taxon>
        <taxon>Stramenopiles</taxon>
        <taxon>Ochrophyta</taxon>
        <taxon>Bacillariophyta</taxon>
        <taxon>Coscinodiscophyceae</taxon>
        <taxon>Chaetocerotophycidae</taxon>
        <taxon>Chaetocerotales</taxon>
        <taxon>Chaetocerotaceae</taxon>
        <taxon>Chaetoceros</taxon>
    </lineage>
</organism>
<dbReference type="Proteomes" id="UP001054902">
    <property type="component" value="Unassembled WGS sequence"/>
</dbReference>
<sequence length="182" mass="19087">MMKNIFALLLIAAPALMVAAEELYPCEPDATGRFNVPGTAGGEMRYCDWAARTDTEERCKIEQVAWQCPVTCQVPCIDTSGDALVFGAAAVDPTATGGGNSNWGYIAGGVLAGLALVIVGAAVLSGKKNSREVGPAISIDEDENLDELYNPYEQSRVESKTSVNTGNLQGKGSFIDSCCAPC</sequence>
<evidence type="ECO:0000256" key="2">
    <source>
        <dbReference type="SAM" id="SignalP"/>
    </source>
</evidence>
<evidence type="ECO:0008006" key="5">
    <source>
        <dbReference type="Google" id="ProtNLM"/>
    </source>
</evidence>
<dbReference type="AlphaFoldDB" id="A0AAD3CGI4"/>
<keyword evidence="4" id="KW-1185">Reference proteome</keyword>
<gene>
    <name evidence="3" type="ORF">CTEN210_00865</name>
</gene>
<keyword evidence="1" id="KW-0812">Transmembrane</keyword>
<protein>
    <recommendedName>
        <fullName evidence="5">ShKT domain-containing protein</fullName>
    </recommendedName>
</protein>
<evidence type="ECO:0000256" key="1">
    <source>
        <dbReference type="SAM" id="Phobius"/>
    </source>
</evidence>
<name>A0AAD3CGI4_9STRA</name>
<keyword evidence="1" id="KW-0472">Membrane</keyword>
<keyword evidence="1" id="KW-1133">Transmembrane helix</keyword>
<reference evidence="3 4" key="1">
    <citation type="journal article" date="2021" name="Sci. Rep.">
        <title>The genome of the diatom Chaetoceros tenuissimus carries an ancient integrated fragment of an extant virus.</title>
        <authorList>
            <person name="Hongo Y."/>
            <person name="Kimura K."/>
            <person name="Takaki Y."/>
            <person name="Yoshida Y."/>
            <person name="Baba S."/>
            <person name="Kobayashi G."/>
            <person name="Nagasaki K."/>
            <person name="Hano T."/>
            <person name="Tomaru Y."/>
        </authorList>
    </citation>
    <scope>NUCLEOTIDE SEQUENCE [LARGE SCALE GENOMIC DNA]</scope>
    <source>
        <strain evidence="3 4">NIES-3715</strain>
    </source>
</reference>
<evidence type="ECO:0000313" key="4">
    <source>
        <dbReference type="Proteomes" id="UP001054902"/>
    </source>
</evidence>
<evidence type="ECO:0000313" key="3">
    <source>
        <dbReference type="EMBL" id="GFH44391.1"/>
    </source>
</evidence>
<comment type="caution">
    <text evidence="3">The sequence shown here is derived from an EMBL/GenBank/DDBJ whole genome shotgun (WGS) entry which is preliminary data.</text>
</comment>
<accession>A0AAD3CGI4</accession>
<feature type="transmembrane region" description="Helical" evidence="1">
    <location>
        <begin position="103"/>
        <end position="124"/>
    </location>
</feature>
<proteinExistence type="predicted"/>
<feature type="chain" id="PRO_5042201848" description="ShKT domain-containing protein" evidence="2">
    <location>
        <begin position="21"/>
        <end position="182"/>
    </location>
</feature>
<keyword evidence="2" id="KW-0732">Signal</keyword>
<dbReference type="EMBL" id="BLLK01000019">
    <property type="protein sequence ID" value="GFH44391.1"/>
    <property type="molecule type" value="Genomic_DNA"/>
</dbReference>